<evidence type="ECO:0000256" key="1">
    <source>
        <dbReference type="PROSITE-ProRule" id="PRU00497"/>
    </source>
</evidence>
<dbReference type="InterPro" id="IPR000618">
    <property type="entry name" value="Insect_cuticle"/>
</dbReference>
<feature type="chain" id="PRO_5019430719" evidence="3">
    <location>
        <begin position="21"/>
        <end position="240"/>
    </location>
</feature>
<accession>A0A443S7Y4</accession>
<dbReference type="GO" id="GO:0008010">
    <property type="term" value="F:structural constituent of chitin-based larval cuticle"/>
    <property type="evidence" value="ECO:0007669"/>
    <property type="project" value="TreeGrafter"/>
</dbReference>
<feature type="signal peptide" evidence="3">
    <location>
        <begin position="1"/>
        <end position="20"/>
    </location>
</feature>
<dbReference type="PROSITE" id="PS51155">
    <property type="entry name" value="CHIT_BIND_RR_2"/>
    <property type="match status" value="1"/>
</dbReference>
<keyword evidence="5" id="KW-1185">Reference proteome</keyword>
<feature type="region of interest" description="Disordered" evidence="2">
    <location>
        <begin position="144"/>
        <end position="184"/>
    </location>
</feature>
<sequence>MNVVCKLHFVIILLVTAVACQYSDYSEEDEEGSYGRNDALEYGSQASAKQNGYKQNYEEQYVCKPQPYNFEYKVDDNYGNSHYQKEEGDDYGNKRGSYGYMDAFGVYREVEYVADENGFRATIKTNEPGTSNASPADVMMHAEEPPAKVNPGSGSASASYKADNYASQAQSEPQSVAFRDKRNYRFRQPKSEYSQMNRVIADQYRGAPQRAYSFQRPSYAKPHQTYKQSINRRNPKLTYF</sequence>
<dbReference type="InterPro" id="IPR050468">
    <property type="entry name" value="Cuticle_Struct_Prot"/>
</dbReference>
<dbReference type="VEuPathDB" id="VectorBase:LDEU008382"/>
<dbReference type="AlphaFoldDB" id="A0A443S7Y4"/>
<evidence type="ECO:0000313" key="4">
    <source>
        <dbReference type="EMBL" id="RWS23658.1"/>
    </source>
</evidence>
<dbReference type="Proteomes" id="UP000288716">
    <property type="component" value="Unassembled WGS sequence"/>
</dbReference>
<proteinExistence type="predicted"/>
<dbReference type="STRING" id="299467.A0A443S7Y4"/>
<reference evidence="4 5" key="1">
    <citation type="journal article" date="2018" name="Gigascience">
        <title>Genomes of trombidid mites reveal novel predicted allergens and laterally-transferred genes associated with secondary metabolism.</title>
        <authorList>
            <person name="Dong X."/>
            <person name="Chaisiri K."/>
            <person name="Xia D."/>
            <person name="Armstrong S.D."/>
            <person name="Fang Y."/>
            <person name="Donnelly M.J."/>
            <person name="Kadowaki T."/>
            <person name="McGarry J.W."/>
            <person name="Darby A.C."/>
            <person name="Makepeace B.L."/>
        </authorList>
    </citation>
    <scope>NUCLEOTIDE SEQUENCE [LARGE SCALE GENOMIC DNA]</scope>
    <source>
        <strain evidence="4">UoL-UT</strain>
    </source>
</reference>
<dbReference type="Pfam" id="PF00379">
    <property type="entry name" value="Chitin_bind_4"/>
    <property type="match status" value="1"/>
</dbReference>
<gene>
    <name evidence="4" type="ORF">B4U80_00830</name>
</gene>
<dbReference type="OrthoDB" id="6513091at2759"/>
<organism evidence="4 5">
    <name type="scientific">Leptotrombidium deliense</name>
    <dbReference type="NCBI Taxonomy" id="299467"/>
    <lineage>
        <taxon>Eukaryota</taxon>
        <taxon>Metazoa</taxon>
        <taxon>Ecdysozoa</taxon>
        <taxon>Arthropoda</taxon>
        <taxon>Chelicerata</taxon>
        <taxon>Arachnida</taxon>
        <taxon>Acari</taxon>
        <taxon>Acariformes</taxon>
        <taxon>Trombidiformes</taxon>
        <taxon>Prostigmata</taxon>
        <taxon>Anystina</taxon>
        <taxon>Parasitengona</taxon>
        <taxon>Trombiculoidea</taxon>
        <taxon>Trombiculidae</taxon>
        <taxon>Leptotrombidium</taxon>
    </lineage>
</organism>
<dbReference type="PANTHER" id="PTHR10380:SF235">
    <property type="entry name" value="CUTICULAR PROTEIN 73D, ISOFORM B"/>
    <property type="match status" value="1"/>
</dbReference>
<evidence type="ECO:0000256" key="2">
    <source>
        <dbReference type="SAM" id="MobiDB-lite"/>
    </source>
</evidence>
<evidence type="ECO:0000256" key="3">
    <source>
        <dbReference type="SAM" id="SignalP"/>
    </source>
</evidence>
<keyword evidence="3" id="KW-0732">Signal</keyword>
<protein>
    <submittedName>
        <fullName evidence="4">Cuticle protein 10.9-like protein</fullName>
    </submittedName>
</protein>
<feature type="compositionally biased region" description="Polar residues" evidence="2">
    <location>
        <begin position="165"/>
        <end position="174"/>
    </location>
</feature>
<name>A0A443S7Y4_9ACAR</name>
<evidence type="ECO:0000313" key="5">
    <source>
        <dbReference type="Proteomes" id="UP000288716"/>
    </source>
</evidence>
<dbReference type="PROSITE" id="PS51257">
    <property type="entry name" value="PROKAR_LIPOPROTEIN"/>
    <property type="match status" value="1"/>
</dbReference>
<dbReference type="EMBL" id="NCKV01006090">
    <property type="protein sequence ID" value="RWS23658.1"/>
    <property type="molecule type" value="Genomic_DNA"/>
</dbReference>
<dbReference type="GO" id="GO:0062129">
    <property type="term" value="C:chitin-based extracellular matrix"/>
    <property type="evidence" value="ECO:0007669"/>
    <property type="project" value="TreeGrafter"/>
</dbReference>
<keyword evidence="1" id="KW-0193">Cuticle</keyword>
<comment type="caution">
    <text evidence="4">The sequence shown here is derived from an EMBL/GenBank/DDBJ whole genome shotgun (WGS) entry which is preliminary data.</text>
</comment>
<dbReference type="PANTHER" id="PTHR10380">
    <property type="entry name" value="CUTICLE PROTEIN"/>
    <property type="match status" value="1"/>
</dbReference>